<dbReference type="Proteomes" id="UP001501532">
    <property type="component" value="Unassembled WGS sequence"/>
</dbReference>
<dbReference type="PANTHER" id="PTHR12526:SF510">
    <property type="entry name" value="D-INOSITOL 3-PHOSPHATE GLYCOSYLTRANSFERASE"/>
    <property type="match status" value="1"/>
</dbReference>
<dbReference type="PANTHER" id="PTHR12526">
    <property type="entry name" value="GLYCOSYLTRANSFERASE"/>
    <property type="match status" value="1"/>
</dbReference>
<evidence type="ECO:0000256" key="3">
    <source>
        <dbReference type="ARBA" id="ARBA00022679"/>
    </source>
</evidence>
<comment type="caution">
    <text evidence="4">The sequence shown here is derived from an EMBL/GenBank/DDBJ whole genome shotgun (WGS) entry which is preliminary data.</text>
</comment>
<dbReference type="EMBL" id="BAAAUF010000118">
    <property type="protein sequence ID" value="GAA3078963.1"/>
    <property type="molecule type" value="Genomic_DNA"/>
</dbReference>
<reference evidence="5" key="1">
    <citation type="journal article" date="2019" name="Int. J. Syst. Evol. Microbiol.">
        <title>The Global Catalogue of Microorganisms (GCM) 10K type strain sequencing project: providing services to taxonomists for standard genome sequencing and annotation.</title>
        <authorList>
            <consortium name="The Broad Institute Genomics Platform"/>
            <consortium name="The Broad Institute Genome Sequencing Center for Infectious Disease"/>
            <person name="Wu L."/>
            <person name="Ma J."/>
        </authorList>
    </citation>
    <scope>NUCLEOTIDE SEQUENCE [LARGE SCALE GENOMIC DNA]</scope>
    <source>
        <strain evidence="5">JCM 9091</strain>
    </source>
</reference>
<evidence type="ECO:0000313" key="5">
    <source>
        <dbReference type="Proteomes" id="UP001501532"/>
    </source>
</evidence>
<evidence type="ECO:0000256" key="1">
    <source>
        <dbReference type="ARBA" id="ARBA00021292"/>
    </source>
</evidence>
<keyword evidence="2" id="KW-0328">Glycosyltransferase</keyword>
<protein>
    <recommendedName>
        <fullName evidence="1">D-inositol 3-phosphate glycosyltransferase</fullName>
    </recommendedName>
</protein>
<dbReference type="SUPFAM" id="SSF53756">
    <property type="entry name" value="UDP-Glycosyltransferase/glycogen phosphorylase"/>
    <property type="match status" value="1"/>
</dbReference>
<accession>A0ABP6M9C7</accession>
<keyword evidence="5" id="KW-1185">Reference proteome</keyword>
<organism evidence="4 5">
    <name type="scientific">Streptomyces glomeratus</name>
    <dbReference type="NCBI Taxonomy" id="284452"/>
    <lineage>
        <taxon>Bacteria</taxon>
        <taxon>Bacillati</taxon>
        <taxon>Actinomycetota</taxon>
        <taxon>Actinomycetes</taxon>
        <taxon>Kitasatosporales</taxon>
        <taxon>Streptomycetaceae</taxon>
        <taxon>Streptomyces</taxon>
    </lineage>
</organism>
<evidence type="ECO:0000256" key="2">
    <source>
        <dbReference type="ARBA" id="ARBA00022676"/>
    </source>
</evidence>
<gene>
    <name evidence="4" type="ORF">GCM10010448_70650</name>
</gene>
<dbReference type="Pfam" id="PF13692">
    <property type="entry name" value="Glyco_trans_1_4"/>
    <property type="match status" value="1"/>
</dbReference>
<name>A0ABP6M9C7_9ACTN</name>
<proteinExistence type="predicted"/>
<dbReference type="RefSeq" id="WP_234517304.1">
    <property type="nucleotide sequence ID" value="NZ_BAAAUF010000118.1"/>
</dbReference>
<evidence type="ECO:0000313" key="4">
    <source>
        <dbReference type="EMBL" id="GAA3078963.1"/>
    </source>
</evidence>
<keyword evidence="3" id="KW-0808">Transferase</keyword>
<dbReference type="Gene3D" id="3.40.50.2000">
    <property type="entry name" value="Glycogen Phosphorylase B"/>
    <property type="match status" value="1"/>
</dbReference>
<sequence>MPTALFAWRRTPPPFLIGGAEVTQQLLAEELAAAGWRTAYLGSHQAPWDQTPQIAKVRTFLDEHDTAYEESQEELRYRWNGVDCIAVPQQKIMSVLQRLVARVRPDVVFTAQEGAADIAAQARPDALVAGILHSVSRTGLGVIDGRPHHGLAVSDFVLRCAPRTDGTRLSVLYPPFTPPRPGQRRRERTSAVLMVNPIPAKGADLLHQLIRRMPEQHFTLVEGWWNTAEQFARYPNVTYVPRVYDMSPLYRSHRLLLVPSTVQDAFPRVIIEAALHGTPSVGTDRGGIPEAIGDAGIVLPSEAGVEEWAEAISTADQHSLGKQARQRATAFTRPRLPDLERIGIYPAANASST</sequence>